<dbReference type="Proteomes" id="UP000255207">
    <property type="component" value="Unassembled WGS sequence"/>
</dbReference>
<evidence type="ECO:0000313" key="3">
    <source>
        <dbReference type="Proteomes" id="UP000255207"/>
    </source>
</evidence>
<comment type="caution">
    <text evidence="2">The sequence shown here is derived from an EMBL/GenBank/DDBJ whole genome shotgun (WGS) entry which is preliminary data.</text>
</comment>
<dbReference type="InterPro" id="IPR041657">
    <property type="entry name" value="HTH_17"/>
</dbReference>
<reference evidence="3" key="1">
    <citation type="submission" date="2018-07" db="EMBL/GenBank/DDBJ databases">
        <authorList>
            <person name="Safronova V.I."/>
            <person name="Chirak E.R."/>
            <person name="Sazanova A.L."/>
        </authorList>
    </citation>
    <scope>NUCLEOTIDE SEQUENCE [LARGE SCALE GENOMIC DNA]</scope>
    <source>
        <strain evidence="3">RCAM04685</strain>
    </source>
</reference>
<evidence type="ECO:0000259" key="1">
    <source>
        <dbReference type="Pfam" id="PF12728"/>
    </source>
</evidence>
<dbReference type="OrthoDB" id="7867776at2"/>
<evidence type="ECO:0000313" key="2">
    <source>
        <dbReference type="EMBL" id="RDJ20168.1"/>
    </source>
</evidence>
<accession>A0A370KYV7</accession>
<dbReference type="Pfam" id="PF12728">
    <property type="entry name" value="HTH_17"/>
    <property type="match status" value="1"/>
</dbReference>
<proteinExistence type="predicted"/>
<dbReference type="AlphaFoldDB" id="A0A370KYV7"/>
<gene>
    <name evidence="2" type="ORF">DWE98_26305</name>
</gene>
<feature type="domain" description="Helix-turn-helix" evidence="1">
    <location>
        <begin position="7"/>
        <end position="52"/>
    </location>
</feature>
<dbReference type="EMBL" id="QQTP01000022">
    <property type="protein sequence ID" value="RDJ20168.1"/>
    <property type="molecule type" value="Genomic_DNA"/>
</dbReference>
<organism evidence="2 3">
    <name type="scientific">Bosea caraganae</name>
    <dbReference type="NCBI Taxonomy" id="2763117"/>
    <lineage>
        <taxon>Bacteria</taxon>
        <taxon>Pseudomonadati</taxon>
        <taxon>Pseudomonadota</taxon>
        <taxon>Alphaproteobacteria</taxon>
        <taxon>Hyphomicrobiales</taxon>
        <taxon>Boseaceae</taxon>
        <taxon>Bosea</taxon>
    </lineage>
</organism>
<sequence>MPLAYPPKQAARSIGIGLTALYAEIGAGRIKARKYGRRTLIAAHDLKTWLDALPSGERKAA</sequence>
<keyword evidence="3" id="KW-1185">Reference proteome</keyword>
<protein>
    <submittedName>
        <fullName evidence="2">DNA-binding protein</fullName>
    </submittedName>
</protein>
<dbReference type="GO" id="GO:0003677">
    <property type="term" value="F:DNA binding"/>
    <property type="evidence" value="ECO:0007669"/>
    <property type="project" value="UniProtKB-KW"/>
</dbReference>
<name>A0A370KYV7_9HYPH</name>
<keyword evidence="2" id="KW-0238">DNA-binding</keyword>